<dbReference type="InterPro" id="IPR008974">
    <property type="entry name" value="TRAF-like"/>
</dbReference>
<dbReference type="Proteomes" id="UP000677228">
    <property type="component" value="Unassembled WGS sequence"/>
</dbReference>
<dbReference type="EMBL" id="CAJNOK010001565">
    <property type="protein sequence ID" value="CAF0818535.1"/>
    <property type="molecule type" value="Genomic_DNA"/>
</dbReference>
<evidence type="ECO:0000313" key="7">
    <source>
        <dbReference type="EMBL" id="CAF3602701.1"/>
    </source>
</evidence>
<dbReference type="Pfam" id="PF21355">
    <property type="entry name" value="TRAF-mep_MATH"/>
    <property type="match status" value="1"/>
</dbReference>
<name>A0A8S2H5I7_9BILA</name>
<dbReference type="GO" id="GO:0005164">
    <property type="term" value="F:tumor necrosis factor receptor binding"/>
    <property type="evidence" value="ECO:0007669"/>
    <property type="project" value="TreeGrafter"/>
</dbReference>
<sequence>MEPHGMEYEIMEYERLNATSNVTSDTSTLIQTNELYDQLKRCHETLIILSQGIQTLSNDSSRLNEESLHVNNLIPGVQNELNQMKVSIEKKDTFFSSTALNQEAIQQQLSSIKEIVDEMEFVSVDGTLIWKVTNVSEKMADAQSERQTSIYSPLFYSSPTGYKMRARLYLNGDGNARRTHMSLFFVLMRGDYDSLLKWPFNYKITFCLFDQSGQNQHVIDSFRPDTKSNSFQRPRSEMNVASGIPKFFPLSMIQQENNNYVQDNTMFIKVIVDFADFSKMMLPNALSLNPGLPSHVQQHLIKHDFTQDKIYDSRLDL</sequence>
<organism evidence="7 8">
    <name type="scientific">Didymodactylos carnosus</name>
    <dbReference type="NCBI Taxonomy" id="1234261"/>
    <lineage>
        <taxon>Eukaryota</taxon>
        <taxon>Metazoa</taxon>
        <taxon>Spiralia</taxon>
        <taxon>Gnathifera</taxon>
        <taxon>Rotifera</taxon>
        <taxon>Eurotatoria</taxon>
        <taxon>Bdelloidea</taxon>
        <taxon>Philodinida</taxon>
        <taxon>Philodinidae</taxon>
        <taxon>Didymodactylos</taxon>
    </lineage>
</organism>
<dbReference type="SMART" id="SM00061">
    <property type="entry name" value="MATH"/>
    <property type="match status" value="1"/>
</dbReference>
<comment type="caution">
    <text evidence="7">The sequence shown here is derived from an EMBL/GenBank/DDBJ whole genome shotgun (WGS) entry which is preliminary data.</text>
</comment>
<dbReference type="InterPro" id="IPR049342">
    <property type="entry name" value="TRAF1-6_MATH_dom"/>
</dbReference>
<protein>
    <recommendedName>
        <fullName evidence="5">MATH domain-containing protein</fullName>
    </recommendedName>
</protein>
<dbReference type="CDD" id="cd00270">
    <property type="entry name" value="MATH_TRAF_C"/>
    <property type="match status" value="1"/>
</dbReference>
<dbReference type="Proteomes" id="UP000682733">
    <property type="component" value="Unassembled WGS sequence"/>
</dbReference>
<dbReference type="PROSITE" id="PS50144">
    <property type="entry name" value="MATH"/>
    <property type="match status" value="1"/>
</dbReference>
<keyword evidence="4" id="KW-0175">Coiled coil</keyword>
<dbReference type="GO" id="GO:0009898">
    <property type="term" value="C:cytoplasmic side of plasma membrane"/>
    <property type="evidence" value="ECO:0007669"/>
    <property type="project" value="TreeGrafter"/>
</dbReference>
<feature type="domain" description="MATH" evidence="5">
    <location>
        <begin position="125"/>
        <end position="272"/>
    </location>
</feature>
<evidence type="ECO:0000256" key="1">
    <source>
        <dbReference type="ARBA" id="ARBA00022499"/>
    </source>
</evidence>
<dbReference type="FunFam" id="2.60.210.10:FF:000001">
    <property type="entry name" value="TNF receptor-associated factor"/>
    <property type="match status" value="1"/>
</dbReference>
<dbReference type="GO" id="GO:0006915">
    <property type="term" value="P:apoptotic process"/>
    <property type="evidence" value="ECO:0007669"/>
    <property type="project" value="UniProtKB-KW"/>
</dbReference>
<evidence type="ECO:0000313" key="6">
    <source>
        <dbReference type="EMBL" id="CAF0818535.1"/>
    </source>
</evidence>
<keyword evidence="3" id="KW-0832">Ubl conjugation</keyword>
<dbReference type="SUPFAM" id="SSF49599">
    <property type="entry name" value="TRAF domain-like"/>
    <property type="match status" value="1"/>
</dbReference>
<dbReference type="PANTHER" id="PTHR10131:SF138">
    <property type="entry name" value="RE66324P"/>
    <property type="match status" value="1"/>
</dbReference>
<evidence type="ECO:0000256" key="2">
    <source>
        <dbReference type="ARBA" id="ARBA00022703"/>
    </source>
</evidence>
<gene>
    <name evidence="6" type="ORF">OVA965_LOCUS5524</name>
    <name evidence="7" type="ORF">TMI583_LOCUS5519</name>
</gene>
<evidence type="ECO:0000256" key="3">
    <source>
        <dbReference type="ARBA" id="ARBA00022843"/>
    </source>
</evidence>
<accession>A0A8S2H5I7</accession>
<evidence type="ECO:0000256" key="4">
    <source>
        <dbReference type="ARBA" id="ARBA00023054"/>
    </source>
</evidence>
<reference evidence="7" key="1">
    <citation type="submission" date="2021-02" db="EMBL/GenBank/DDBJ databases">
        <authorList>
            <person name="Nowell W R."/>
        </authorList>
    </citation>
    <scope>NUCLEOTIDE SEQUENCE</scope>
</reference>
<dbReference type="EMBL" id="CAJOBA010001564">
    <property type="protein sequence ID" value="CAF3602701.1"/>
    <property type="molecule type" value="Genomic_DNA"/>
</dbReference>
<proteinExistence type="predicted"/>
<dbReference type="PANTHER" id="PTHR10131">
    <property type="entry name" value="TNF RECEPTOR ASSOCIATED FACTOR"/>
    <property type="match status" value="1"/>
</dbReference>
<evidence type="ECO:0000313" key="8">
    <source>
        <dbReference type="Proteomes" id="UP000682733"/>
    </source>
</evidence>
<evidence type="ECO:0000259" key="5">
    <source>
        <dbReference type="PROSITE" id="PS50144"/>
    </source>
</evidence>
<dbReference type="Gene3D" id="2.60.210.10">
    <property type="entry name" value="Apoptosis, Tumor Necrosis Factor Receptor Associated Protein 2, Chain A"/>
    <property type="match status" value="1"/>
</dbReference>
<dbReference type="GO" id="GO:0043122">
    <property type="term" value="P:regulation of canonical NF-kappaB signal transduction"/>
    <property type="evidence" value="ECO:0007669"/>
    <property type="project" value="TreeGrafter"/>
</dbReference>
<dbReference type="InterPro" id="IPR002083">
    <property type="entry name" value="MATH/TRAF_dom"/>
</dbReference>
<dbReference type="AlphaFoldDB" id="A0A8S2H5I7"/>
<keyword evidence="1" id="KW-1017">Isopeptide bond</keyword>
<keyword evidence="2" id="KW-0053">Apoptosis</keyword>